<evidence type="ECO:0000256" key="2">
    <source>
        <dbReference type="ARBA" id="ARBA00007373"/>
    </source>
</evidence>
<keyword evidence="3" id="KW-0813">Transport</keyword>
<dbReference type="Gene3D" id="1.25.40.440">
    <property type="entry name" value="Nucleoporin, helical domain, central subdomain"/>
    <property type="match status" value="1"/>
</dbReference>
<sequence length="1314" mass="147336">MDIDGASFSSSKNGLYEPLTRGFAAIEAATERDTKLPELGDIIGHVHSPEYVSQPLNGWKPFYLRSVINIPDRIFEQYNRTECFTQMGLFSEIQRAWITVDNRLFLWDYLSGQNFQAYEDLSHTIVSVKLVQPKKNVFVEVVQCLLVIATTQEILLLGVSIDKTTGELTFYSTGMQIAIPGLNVNNIVSSKDGRIFFSGNRDPNLYEFYYQSDEGWFSRKCNKVNLTGSAIDNFVPSFFSYGVHGDGVKQIAVDDSRNLLYVLRESSSVTCYEISNSNIHRCVSYSFNSMISQAQMLNASSILLDPRSTKLVSIVPIPAYESQQIYCVAITSTGCRFYMRGGRNATSYFETSDGSFSTNPPSTLQVTHIRFPPSFQNNDYQPKRQFSGSSFFPQGQSVPQQQAQDLSAQTKREFMDCSSLSTIFTFDLFFAISSSDANAGDTLCCTAPEVGRIANAWQSGSQPSLVESAMYLPIKGFVQDVKCLQNSEERNELVSQFNTPPPSFAVLTNTGVYIIVHRRPVDILASAIRMGPSSSSGIDGQVQMFFESVGRAEGCATCLGIISGRLDQNDFSASSGNFAGPTTKLTQADLLEIAKKYYIEFGGKAFIDQSRYNNQYDASSFELVRLSGCHDGLASSISRLLRAVWKKPIMITVPNSKKRVEFAPSFKADELLKIQSGLLFLSSFLESNKSFIEGLNGSDSLVGSSNMGEEIAVQAEHRALSALMFVLQQMIEGISFLLFLNESDVSDFNTITSSISPESQNLCSRLTFGEFFTSKNGREVTKELVNALVNKHLRAGGNIDLVSQLLRRRCGSFCSADDVLVFKAVESLKKAKETVDLEDRQSLVELSYNLFKKSAHVFTPEDLRLAVEEYKSLNSYVSAVNLALHVASARDDKDQALSYLIDGMLQNDTRADVFANRSKCYQYVFQILDELESKSSEESNQTKASVYNALQQSKDELFHYCFYDWYASKGFADRLIEIDSPYIQNYLERNSTKDVQIAVLLWQFYAKREMYYYAAIVLFDLATSNLSLNLEQRIEYLTRAKGFGSCHIPNLLRQKMNKVMLSVCEQLEVASIQDDLLVTILNDVKIPASKQQELSKKLNVEILSLTELFNNFADPLGYGEICLSIFQSADYHGLDEIIGCWESIVKTTHENAVTSPIGSSPVDSVASTLKNLTLRFSQFENVFPVEKIVALAENYSFEQQSESVSTGWVVDVFLSAGISHELIFIILNQLYDRREKPWHGKDRLLYLVKEISHLLKLWYDVSLKAGIAQAFKPNFDAPFVLEAIEKYKAVLTDPKSMTCKEELQSLELAIRRTY</sequence>
<keyword evidence="8" id="KW-1185">Reference proteome</keyword>
<dbReference type="GO" id="GO:0036228">
    <property type="term" value="P:protein localization to nuclear inner membrane"/>
    <property type="evidence" value="ECO:0007669"/>
    <property type="project" value="TreeGrafter"/>
</dbReference>
<dbReference type="GO" id="GO:0006405">
    <property type="term" value="P:RNA export from nucleus"/>
    <property type="evidence" value="ECO:0007669"/>
    <property type="project" value="TreeGrafter"/>
</dbReference>
<keyword evidence="4" id="KW-0539">Nucleus</keyword>
<evidence type="ECO:0000256" key="4">
    <source>
        <dbReference type="ARBA" id="ARBA00023242"/>
    </source>
</evidence>
<protein>
    <submittedName>
        <fullName evidence="7">Nucleoporin Nup157/170</fullName>
    </submittedName>
</protein>
<dbReference type="VEuPathDB" id="FungiDB:SOCG_00584"/>
<dbReference type="SUPFAM" id="SSF101898">
    <property type="entry name" value="NHL repeat"/>
    <property type="match status" value="1"/>
</dbReference>
<evidence type="ECO:0000313" key="7">
    <source>
        <dbReference type="EMBL" id="EPX72822.1"/>
    </source>
</evidence>
<proteinExistence type="inferred from homology"/>
<evidence type="ECO:0000256" key="1">
    <source>
        <dbReference type="ARBA" id="ARBA00004123"/>
    </source>
</evidence>
<dbReference type="PANTHER" id="PTHR10350:SF6">
    <property type="entry name" value="NUCLEAR PORE COMPLEX PROTEIN NUP155"/>
    <property type="match status" value="1"/>
</dbReference>
<dbReference type="eggNOG" id="KOG1900">
    <property type="taxonomic scope" value="Eukaryota"/>
</dbReference>
<dbReference type="EMBL" id="KE503207">
    <property type="protein sequence ID" value="EPX72822.1"/>
    <property type="molecule type" value="Genomic_DNA"/>
</dbReference>
<dbReference type="GO" id="GO:0044611">
    <property type="term" value="C:nuclear pore inner ring"/>
    <property type="evidence" value="ECO:0007669"/>
    <property type="project" value="TreeGrafter"/>
</dbReference>
<dbReference type="RefSeq" id="XP_013018458.1">
    <property type="nucleotide sequence ID" value="XM_013163004.1"/>
</dbReference>
<gene>
    <name evidence="7" type="ORF">SOCG_00584</name>
</gene>
<dbReference type="PANTHER" id="PTHR10350">
    <property type="entry name" value="NUCLEAR PORE COMPLEX PROTEIN NUP155"/>
    <property type="match status" value="1"/>
</dbReference>
<dbReference type="Gene3D" id="1.20.58.1780">
    <property type="match status" value="1"/>
</dbReference>
<dbReference type="OrthoDB" id="338970at2759"/>
<organism evidence="7 8">
    <name type="scientific">Schizosaccharomyces octosporus (strain yFS286)</name>
    <name type="common">Fission yeast</name>
    <name type="synonym">Octosporomyces octosporus</name>
    <dbReference type="NCBI Taxonomy" id="483514"/>
    <lineage>
        <taxon>Eukaryota</taxon>
        <taxon>Fungi</taxon>
        <taxon>Dikarya</taxon>
        <taxon>Ascomycota</taxon>
        <taxon>Taphrinomycotina</taxon>
        <taxon>Schizosaccharomycetes</taxon>
        <taxon>Schizosaccharomycetales</taxon>
        <taxon>Schizosaccharomycetaceae</taxon>
        <taxon>Schizosaccharomyces</taxon>
    </lineage>
</organism>
<evidence type="ECO:0000259" key="5">
    <source>
        <dbReference type="Pfam" id="PF03177"/>
    </source>
</evidence>
<reference evidence="7 8" key="1">
    <citation type="journal article" date="2011" name="Science">
        <title>Comparative functional genomics of the fission yeasts.</title>
        <authorList>
            <person name="Rhind N."/>
            <person name="Chen Z."/>
            <person name="Yassour M."/>
            <person name="Thompson D.A."/>
            <person name="Haas B.J."/>
            <person name="Habib N."/>
            <person name="Wapinski I."/>
            <person name="Roy S."/>
            <person name="Lin M.F."/>
            <person name="Heiman D.I."/>
            <person name="Young S.K."/>
            <person name="Furuya K."/>
            <person name="Guo Y."/>
            <person name="Pidoux A."/>
            <person name="Chen H.M."/>
            <person name="Robbertse B."/>
            <person name="Goldberg J.M."/>
            <person name="Aoki K."/>
            <person name="Bayne E.H."/>
            <person name="Berlin A.M."/>
            <person name="Desjardins C.A."/>
            <person name="Dobbs E."/>
            <person name="Dukaj L."/>
            <person name="Fan L."/>
            <person name="FitzGerald M.G."/>
            <person name="French C."/>
            <person name="Gujja S."/>
            <person name="Hansen K."/>
            <person name="Keifenheim D."/>
            <person name="Levin J.Z."/>
            <person name="Mosher R.A."/>
            <person name="Mueller C.A."/>
            <person name="Pfiffner J."/>
            <person name="Priest M."/>
            <person name="Russ C."/>
            <person name="Smialowska A."/>
            <person name="Swoboda P."/>
            <person name="Sykes S.M."/>
            <person name="Vaughn M."/>
            <person name="Vengrova S."/>
            <person name="Yoder R."/>
            <person name="Zeng Q."/>
            <person name="Allshire R."/>
            <person name="Baulcombe D."/>
            <person name="Birren B.W."/>
            <person name="Brown W."/>
            <person name="Ekwall K."/>
            <person name="Kellis M."/>
            <person name="Leatherwood J."/>
            <person name="Levin H."/>
            <person name="Margalit H."/>
            <person name="Martienssen R."/>
            <person name="Nieduszynski C.A."/>
            <person name="Spatafora J.W."/>
            <person name="Friedman N."/>
            <person name="Dalgaard J.Z."/>
            <person name="Baumann P."/>
            <person name="Niki H."/>
            <person name="Regev A."/>
            <person name="Nusbaum C."/>
        </authorList>
    </citation>
    <scope>NUCLEOTIDE SEQUENCE [LARGE SCALE GENOMIC DNA]</scope>
    <source>
        <strain evidence="8">yFS286</strain>
    </source>
</reference>
<comment type="subcellular location">
    <subcellularLocation>
        <location evidence="1">Nucleus</location>
    </subcellularLocation>
</comment>
<feature type="domain" description="Nucleoporin Nup133/Nup155-like C-terminal" evidence="5">
    <location>
        <begin position="627"/>
        <end position="1290"/>
    </location>
</feature>
<dbReference type="Gene3D" id="1.25.40.450">
    <property type="entry name" value="Nucleoporin, helical domain, N-terminal subdomain"/>
    <property type="match status" value="1"/>
</dbReference>
<dbReference type="Pfam" id="PF03177">
    <property type="entry name" value="Nucleoporin_C"/>
    <property type="match status" value="1"/>
</dbReference>
<dbReference type="InterPro" id="IPR007187">
    <property type="entry name" value="Nucleoporin_Nup133/Nup155_C"/>
</dbReference>
<feature type="domain" description="Nucleoporin Nup133/Nup155-like N-terminal" evidence="6">
    <location>
        <begin position="60"/>
        <end position="513"/>
    </location>
</feature>
<dbReference type="Pfam" id="PF08801">
    <property type="entry name" value="Nucleoporin_N"/>
    <property type="match status" value="1"/>
</dbReference>
<evidence type="ECO:0000256" key="3">
    <source>
        <dbReference type="ARBA" id="ARBA00022448"/>
    </source>
</evidence>
<dbReference type="Proteomes" id="UP000016088">
    <property type="component" value="Unassembled WGS sequence"/>
</dbReference>
<evidence type="ECO:0000259" key="6">
    <source>
        <dbReference type="Pfam" id="PF08801"/>
    </source>
</evidence>
<dbReference type="OMA" id="SWAPFQK"/>
<dbReference type="FunFam" id="1.25.40.440:FF:000001">
    <property type="entry name" value="Nuclear pore complex subunit"/>
    <property type="match status" value="1"/>
</dbReference>
<accession>S9PXX3</accession>
<dbReference type="GO" id="GO:0000972">
    <property type="term" value="P:transcription-dependent tethering of RNA polymerase II gene DNA at nuclear periphery"/>
    <property type="evidence" value="ECO:0007669"/>
    <property type="project" value="TreeGrafter"/>
</dbReference>
<dbReference type="InterPro" id="IPR042537">
    <property type="entry name" value="Nucleoporin_Nup155_C_2"/>
</dbReference>
<dbReference type="GO" id="GO:0006606">
    <property type="term" value="P:protein import into nucleus"/>
    <property type="evidence" value="ECO:0007669"/>
    <property type="project" value="TreeGrafter"/>
</dbReference>
<name>S9PXX3_SCHOY</name>
<comment type="similarity">
    <text evidence="2">Belongs to the non-repetitive/WGA-negative nucleoporin family.</text>
</comment>
<dbReference type="GO" id="GO:0017056">
    <property type="term" value="F:structural constituent of nuclear pore"/>
    <property type="evidence" value="ECO:0007669"/>
    <property type="project" value="InterPro"/>
</dbReference>
<dbReference type="InterPro" id="IPR042538">
    <property type="entry name" value="Nucleoporin_Nup155_C_3"/>
</dbReference>
<dbReference type="InterPro" id="IPR042533">
    <property type="entry name" value="Nucleoporin_Nup155_C_1"/>
</dbReference>
<dbReference type="HOGENOM" id="CLU_000429_0_1_1"/>
<dbReference type="InterPro" id="IPR004870">
    <property type="entry name" value="Nucleoporin_Nup155"/>
</dbReference>
<evidence type="ECO:0000313" key="8">
    <source>
        <dbReference type="Proteomes" id="UP000016088"/>
    </source>
</evidence>
<dbReference type="InterPro" id="IPR014908">
    <property type="entry name" value="Nucleoporin_Nup133/Nup155_N"/>
</dbReference>
<dbReference type="GeneID" id="25029568"/>
<dbReference type="Gene3D" id="1.20.120.1880">
    <property type="entry name" value="Nucleoporin, helical C-terminal domain"/>
    <property type="match status" value="1"/>
</dbReference>